<gene>
    <name evidence="1" type="ORF">DTL42_22000</name>
</gene>
<dbReference type="Gene3D" id="3.90.1720.10">
    <property type="entry name" value="endopeptidase domain like (from Nostoc punctiforme)"/>
    <property type="match status" value="1"/>
</dbReference>
<evidence type="ECO:0000313" key="1">
    <source>
        <dbReference type="EMBL" id="RCS41244.1"/>
    </source>
</evidence>
<dbReference type="Proteomes" id="UP000253562">
    <property type="component" value="Unassembled WGS sequence"/>
</dbReference>
<reference evidence="1 2" key="1">
    <citation type="submission" date="2018-07" db="EMBL/GenBank/DDBJ databases">
        <title>Comparative genomes isolates from brazilian mangrove.</title>
        <authorList>
            <person name="De Araujo J.E."/>
            <person name="Taketani R.G."/>
            <person name="Silva M.C.P."/>
            <person name="Lourenco M.V."/>
            <person name="Oliveira V.M."/>
            <person name="Andreote F.D."/>
        </authorList>
    </citation>
    <scope>NUCLEOTIDE SEQUENCE [LARGE SCALE GENOMIC DNA]</scope>
    <source>
        <strain evidence="1 2">HEX PRIS-MGV</strain>
    </source>
</reference>
<protein>
    <submittedName>
        <fullName evidence="1">Uncharacterized protein</fullName>
    </submittedName>
</protein>
<proteinExistence type="predicted"/>
<dbReference type="InterPro" id="IPR038765">
    <property type="entry name" value="Papain-like_cys_pep_sf"/>
</dbReference>
<comment type="caution">
    <text evidence="1">The sequence shown here is derived from an EMBL/GenBank/DDBJ whole genome shotgun (WGS) entry which is preliminary data.</text>
</comment>
<name>A0A368KKL8_9BACT</name>
<accession>A0A368KKL8</accession>
<sequence length="336" mass="37059">MDASDLRAGDVLLYSSQSVIGKLIRFLDGTDVTHAGIYLGNEEVGEALMVGNAGINRNPVSTSFAGTDWVEVRRLIQSDLDLKSVLEVADGYLADGNRYAYVEILLLAVILMTRKVDLEDSRLGSIAWYTFRKVNDWINDVFEEGREPMICSEFVFRCYDEAEPGDDDPYSIEVLSQAGRTMRRRFSRFRRRERILTDQPESDLPTIHPDSILSKALKEPAKLTAAVTKSKKEALDVSTDQIESMISGFLGLAEMKFEKSVGATKVPSVKISKEDLEVEAAQLAANLTSPARSFFKVGPYATAPLEAKATAAFADFVTPGDLFKSPSLEAVGRIHS</sequence>
<organism evidence="1 2">
    <name type="scientific">Bremerella cremea</name>
    <dbReference type="NCBI Taxonomy" id="1031537"/>
    <lineage>
        <taxon>Bacteria</taxon>
        <taxon>Pseudomonadati</taxon>
        <taxon>Planctomycetota</taxon>
        <taxon>Planctomycetia</taxon>
        <taxon>Pirellulales</taxon>
        <taxon>Pirellulaceae</taxon>
        <taxon>Bremerella</taxon>
    </lineage>
</organism>
<evidence type="ECO:0000313" key="2">
    <source>
        <dbReference type="Proteomes" id="UP000253562"/>
    </source>
</evidence>
<dbReference type="EMBL" id="QPEX01000045">
    <property type="protein sequence ID" value="RCS41244.1"/>
    <property type="molecule type" value="Genomic_DNA"/>
</dbReference>
<dbReference type="AlphaFoldDB" id="A0A368KKL8"/>
<dbReference type="SUPFAM" id="SSF54001">
    <property type="entry name" value="Cysteine proteinases"/>
    <property type="match status" value="1"/>
</dbReference>